<reference evidence="1" key="2">
    <citation type="submission" date="2020-09" db="EMBL/GenBank/DDBJ databases">
        <authorList>
            <person name="Sun Q."/>
            <person name="Ohkuma M."/>
        </authorList>
    </citation>
    <scope>NUCLEOTIDE SEQUENCE</scope>
    <source>
        <strain evidence="1">JCM 4988</strain>
    </source>
</reference>
<name>A0A918QNP3_9ACTN</name>
<reference evidence="1" key="1">
    <citation type="journal article" date="2014" name="Int. J. Syst. Evol. Microbiol.">
        <title>Complete genome sequence of Corynebacterium casei LMG S-19264T (=DSM 44701T), isolated from a smear-ripened cheese.</title>
        <authorList>
            <consortium name="US DOE Joint Genome Institute (JGI-PGF)"/>
            <person name="Walter F."/>
            <person name="Albersmeier A."/>
            <person name="Kalinowski J."/>
            <person name="Ruckert C."/>
        </authorList>
    </citation>
    <scope>NUCLEOTIDE SEQUENCE</scope>
    <source>
        <strain evidence="1">JCM 4988</strain>
    </source>
</reference>
<dbReference type="SUPFAM" id="SSF159501">
    <property type="entry name" value="EreA/ChaN-like"/>
    <property type="match status" value="1"/>
</dbReference>
<dbReference type="EMBL" id="BMWG01000029">
    <property type="protein sequence ID" value="GGZ59872.1"/>
    <property type="molecule type" value="Genomic_DNA"/>
</dbReference>
<dbReference type="AlphaFoldDB" id="A0A918QNP3"/>
<evidence type="ECO:0000313" key="2">
    <source>
        <dbReference type="Proteomes" id="UP000630936"/>
    </source>
</evidence>
<organism evidence="1 2">
    <name type="scientific">Streptomyces inusitatus</name>
    <dbReference type="NCBI Taxonomy" id="68221"/>
    <lineage>
        <taxon>Bacteria</taxon>
        <taxon>Bacillati</taxon>
        <taxon>Actinomycetota</taxon>
        <taxon>Actinomycetes</taxon>
        <taxon>Kitasatosporales</taxon>
        <taxon>Streptomycetaceae</taxon>
        <taxon>Streptomyces</taxon>
    </lineage>
</organism>
<dbReference type="Gene3D" id="3.40.1660.10">
    <property type="entry name" value="EreA-like (biosynthetic domain)"/>
    <property type="match status" value="1"/>
</dbReference>
<accession>A0A918QNP3</accession>
<sequence>MQAVKVVIMEPINPLSLVDWAKRNAVRLGTPINDLVTLRRLIGGARVVALGEYSHQIREFGLLREQILRHLVMECGLPFTLQNLMPSPAAVNVPHTTLTADINE</sequence>
<protein>
    <submittedName>
        <fullName evidence="1">Uncharacterized protein</fullName>
    </submittedName>
</protein>
<evidence type="ECO:0000313" key="1">
    <source>
        <dbReference type="EMBL" id="GGZ59872.1"/>
    </source>
</evidence>
<proteinExistence type="predicted"/>
<comment type="caution">
    <text evidence="1">The sequence shown here is derived from an EMBL/GenBank/DDBJ whole genome shotgun (WGS) entry which is preliminary data.</text>
</comment>
<gene>
    <name evidence="1" type="ORF">GCM10010387_62050</name>
</gene>
<dbReference type="Proteomes" id="UP000630936">
    <property type="component" value="Unassembled WGS sequence"/>
</dbReference>
<keyword evidence="2" id="KW-1185">Reference proteome</keyword>